<dbReference type="GO" id="GO:0009245">
    <property type="term" value="P:lipid A biosynthetic process"/>
    <property type="evidence" value="ECO:0007669"/>
    <property type="project" value="UniProtKB-UniRule"/>
</dbReference>
<dbReference type="NCBIfam" id="NF002060">
    <property type="entry name" value="PRK00892.1"/>
    <property type="match status" value="1"/>
</dbReference>
<dbReference type="Proteomes" id="UP001163152">
    <property type="component" value="Chromosome"/>
</dbReference>
<dbReference type="KEGG" id="tsin:OXH18_14900"/>
<feature type="domain" description="UDP-3-O-[3-hydroxymyristoyl] glucosamine N-acyltransferase non-repeat region" evidence="9">
    <location>
        <begin position="25"/>
        <end position="95"/>
    </location>
</feature>
<dbReference type="RefSeq" id="WP_268607889.1">
    <property type="nucleotide sequence ID" value="NZ_CP113797.1"/>
</dbReference>
<dbReference type="Pfam" id="PF00132">
    <property type="entry name" value="Hexapep"/>
    <property type="match status" value="2"/>
</dbReference>
<comment type="subunit">
    <text evidence="7">Homotrimer.</text>
</comment>
<dbReference type="GO" id="GO:0043886">
    <property type="term" value="F:structural constituent of carboxysome shell"/>
    <property type="evidence" value="ECO:0007669"/>
    <property type="project" value="UniProtKB-ARBA"/>
</dbReference>
<comment type="pathway">
    <text evidence="7">Bacterial outer membrane biogenesis; LPS lipid A biosynthesis.</text>
</comment>
<evidence type="ECO:0000313" key="11">
    <source>
        <dbReference type="Proteomes" id="UP001163152"/>
    </source>
</evidence>
<dbReference type="GO" id="GO:0016410">
    <property type="term" value="F:N-acyltransferase activity"/>
    <property type="evidence" value="ECO:0007669"/>
    <property type="project" value="InterPro"/>
</dbReference>
<sequence length="376" mass="39975">MKFSELLQQLGIDHHHSLGVKPGCNPEITGIAQVQQARSGSLAYIDGGKFASTIETTGASALILPLDETLQAKATERQIAWMSTPDPKLLFAKAVPLFYQPYRPAIGIHPTAIIDPSVRLGQNVSIGAYTVIQADVTIGDGVCIHPQVVIYPQVQIGDRTILHANCTIHERTQIGADCVIHSGAVIGAEGFGFVPSADGWVKMEQSGVTVLEDRVEVGCNTTIDRPAVGETRIGHNSKLDNLVHVGHNGQTGENCIMAAQVGLAGGVQVGNWVILGGQVGVANQTRIGDRVQAGAKAGLHGTIEPGSVMMGNPASPYKTFLKASAVYNRLPEMHQSLRQLQQQMSVLQEQIQAIEAVMVVEGLEQENEGTHGTGIQ</sequence>
<dbReference type="InterPro" id="IPR020573">
    <property type="entry name" value="UDP_GlcNAc_AcTrfase_non-rep"/>
</dbReference>
<dbReference type="Gene3D" id="2.160.10.10">
    <property type="entry name" value="Hexapeptide repeat proteins"/>
    <property type="match status" value="1"/>
</dbReference>
<dbReference type="InterPro" id="IPR007691">
    <property type="entry name" value="LpxD"/>
</dbReference>
<evidence type="ECO:0000256" key="5">
    <source>
        <dbReference type="ARBA" id="ARBA00023098"/>
    </source>
</evidence>
<evidence type="ECO:0000259" key="9">
    <source>
        <dbReference type="Pfam" id="PF04613"/>
    </source>
</evidence>
<evidence type="ECO:0000256" key="6">
    <source>
        <dbReference type="ARBA" id="ARBA00023315"/>
    </source>
</evidence>
<accession>A0A9E9C310</accession>
<keyword evidence="5 7" id="KW-0443">Lipid metabolism</keyword>
<dbReference type="GO" id="GO:0103118">
    <property type="term" value="F:UDP-3-O-[(3R)-3-hydroxyacyl]-glucosamine N-acyltransferase activity"/>
    <property type="evidence" value="ECO:0007669"/>
    <property type="project" value="UniProtKB-EC"/>
</dbReference>
<keyword evidence="11" id="KW-1185">Reference proteome</keyword>
<dbReference type="PANTHER" id="PTHR43378">
    <property type="entry name" value="UDP-3-O-ACYLGLUCOSAMINE N-ACYLTRANSFERASE"/>
    <property type="match status" value="1"/>
</dbReference>
<comment type="similarity">
    <text evidence="7">Belongs to the transferase hexapeptide repeat family. LpxD subfamily.</text>
</comment>
<comment type="function">
    <text evidence="7">Catalyzes the N-acylation of UDP-3-O-acylglucosamine using 3-hydroxyacyl-ACP as the acyl donor. Is involved in the biosynthesis of lipid A, a phosphorylated glycolipid that anchors the lipopolysaccharide to the outer membrane of the cell.</text>
</comment>
<evidence type="ECO:0000256" key="3">
    <source>
        <dbReference type="ARBA" id="ARBA00022679"/>
    </source>
</evidence>
<dbReference type="GO" id="GO:0031470">
    <property type="term" value="C:carboxysome"/>
    <property type="evidence" value="ECO:0007669"/>
    <property type="project" value="UniProtKB-ARBA"/>
</dbReference>
<dbReference type="PANTHER" id="PTHR43378:SF2">
    <property type="entry name" value="UDP-3-O-ACYLGLUCOSAMINE N-ACYLTRANSFERASE 1, MITOCHONDRIAL-RELATED"/>
    <property type="match status" value="1"/>
</dbReference>
<keyword evidence="3 7" id="KW-0808">Transferase</keyword>
<dbReference type="NCBIfam" id="TIGR01853">
    <property type="entry name" value="lipid_A_lpxD"/>
    <property type="match status" value="1"/>
</dbReference>
<dbReference type="CDD" id="cd03352">
    <property type="entry name" value="LbH_LpxD"/>
    <property type="match status" value="1"/>
</dbReference>
<dbReference type="Gene3D" id="3.40.1390.10">
    <property type="entry name" value="MurE/MurF, N-terminal domain"/>
    <property type="match status" value="1"/>
</dbReference>
<dbReference type="GO" id="GO:0016020">
    <property type="term" value="C:membrane"/>
    <property type="evidence" value="ECO:0007669"/>
    <property type="project" value="GOC"/>
</dbReference>
<keyword evidence="2 7" id="KW-0441">Lipid A biosynthesis</keyword>
<comment type="catalytic activity">
    <reaction evidence="7">
        <text>a UDP-3-O-[(3R)-3-hydroxyacyl]-alpha-D-glucosamine + a (3R)-hydroxyacyl-[ACP] = a UDP-2-N,3-O-bis[(3R)-3-hydroxyacyl]-alpha-D-glucosamine + holo-[ACP] + H(+)</text>
        <dbReference type="Rhea" id="RHEA:53836"/>
        <dbReference type="Rhea" id="RHEA-COMP:9685"/>
        <dbReference type="Rhea" id="RHEA-COMP:9945"/>
        <dbReference type="ChEBI" id="CHEBI:15378"/>
        <dbReference type="ChEBI" id="CHEBI:64479"/>
        <dbReference type="ChEBI" id="CHEBI:78827"/>
        <dbReference type="ChEBI" id="CHEBI:137740"/>
        <dbReference type="ChEBI" id="CHEBI:137748"/>
        <dbReference type="EC" id="2.3.1.191"/>
    </reaction>
</comment>
<keyword evidence="1 7" id="KW-0444">Lipid biosynthesis</keyword>
<evidence type="ECO:0000256" key="1">
    <source>
        <dbReference type="ARBA" id="ARBA00022516"/>
    </source>
</evidence>
<dbReference type="SUPFAM" id="SSF51161">
    <property type="entry name" value="Trimeric LpxA-like enzymes"/>
    <property type="match status" value="1"/>
</dbReference>
<evidence type="ECO:0000256" key="2">
    <source>
        <dbReference type="ARBA" id="ARBA00022556"/>
    </source>
</evidence>
<keyword evidence="8" id="KW-0175">Coiled coil</keyword>
<dbReference type="HAMAP" id="MF_00523">
    <property type="entry name" value="LpxD"/>
    <property type="match status" value="1"/>
</dbReference>
<dbReference type="EMBL" id="CP113797">
    <property type="protein sequence ID" value="WAL58471.1"/>
    <property type="molecule type" value="Genomic_DNA"/>
</dbReference>
<dbReference type="InterPro" id="IPR011004">
    <property type="entry name" value="Trimer_LpxA-like_sf"/>
</dbReference>
<keyword evidence="4 7" id="KW-0677">Repeat</keyword>
<organism evidence="10 11">
    <name type="scientific">Thermocoleostomius sinensis A174</name>
    <dbReference type="NCBI Taxonomy" id="2016057"/>
    <lineage>
        <taxon>Bacteria</taxon>
        <taxon>Bacillati</taxon>
        <taxon>Cyanobacteriota</taxon>
        <taxon>Cyanophyceae</taxon>
        <taxon>Oculatellales</taxon>
        <taxon>Oculatellaceae</taxon>
        <taxon>Thermocoleostomius</taxon>
    </lineage>
</organism>
<name>A0A9E9C310_9CYAN</name>
<dbReference type="Pfam" id="PF04613">
    <property type="entry name" value="LpxD"/>
    <property type="match status" value="1"/>
</dbReference>
<evidence type="ECO:0000256" key="7">
    <source>
        <dbReference type="HAMAP-Rule" id="MF_00523"/>
    </source>
</evidence>
<dbReference type="AlphaFoldDB" id="A0A9E9C310"/>
<evidence type="ECO:0000256" key="4">
    <source>
        <dbReference type="ARBA" id="ARBA00022737"/>
    </source>
</evidence>
<keyword evidence="6 7" id="KW-0012">Acyltransferase</keyword>
<dbReference type="InterPro" id="IPR001451">
    <property type="entry name" value="Hexapep"/>
</dbReference>
<evidence type="ECO:0000313" key="10">
    <source>
        <dbReference type="EMBL" id="WAL58471.1"/>
    </source>
</evidence>
<reference evidence="10" key="1">
    <citation type="submission" date="2022-12" db="EMBL/GenBank/DDBJ databases">
        <title>Polyphasic identification of a Novel Hot-Spring Cyanobacterium Ocullathermofonsia sinensis gen nov. sp. nov. and Genomic Insights on its Adaptations to the Thermal Habitat.</title>
        <authorList>
            <person name="Daroch M."/>
            <person name="Tang J."/>
            <person name="Jiang Y."/>
        </authorList>
    </citation>
    <scope>NUCLEOTIDE SEQUENCE</scope>
    <source>
        <strain evidence="10">PKUAC-SCTA174</strain>
    </source>
</reference>
<dbReference type="EC" id="2.3.1.191" evidence="7"/>
<proteinExistence type="inferred from homology"/>
<evidence type="ECO:0000256" key="8">
    <source>
        <dbReference type="SAM" id="Coils"/>
    </source>
</evidence>
<gene>
    <name evidence="7 10" type="primary">lpxD</name>
    <name evidence="10" type="ORF">OXH18_14900</name>
</gene>
<feature type="active site" description="Proton acceptor" evidence="7">
    <location>
        <position position="247"/>
    </location>
</feature>
<protein>
    <recommendedName>
        <fullName evidence="7">UDP-3-O-acylglucosamine N-acyltransferase</fullName>
        <ecNumber evidence="7">2.3.1.191</ecNumber>
    </recommendedName>
</protein>
<feature type="coiled-coil region" evidence="8">
    <location>
        <begin position="330"/>
        <end position="357"/>
    </location>
</feature>